<reference evidence="10 11" key="1">
    <citation type="submission" date="2014-06" db="EMBL/GenBank/DDBJ databases">
        <title>Genome characterization of distinct group I Clostridium botulinum lineages.</title>
        <authorList>
            <person name="Giordani F."/>
            <person name="Anselmo A."/>
            <person name="Fillo S."/>
            <person name="Palozzi A.M."/>
            <person name="Fortunato A."/>
            <person name="Gentile B."/>
            <person name="Ciammaruconi A."/>
            <person name="Anniballi F."/>
            <person name="De Medici D."/>
            <person name="Lista F."/>
        </authorList>
    </citation>
    <scope>NUCLEOTIDE SEQUENCE [LARGE SCALE GENOMIC DNA]</scope>
    <source>
        <strain evidence="10 11">B2 450</strain>
    </source>
</reference>
<gene>
    <name evidence="7" type="primary">hemC</name>
    <name evidence="10" type="ORF">N495_04695</name>
</gene>
<evidence type="ECO:0000313" key="11">
    <source>
        <dbReference type="Proteomes" id="UP000032250"/>
    </source>
</evidence>
<dbReference type="HAMAP" id="MF_00260">
    <property type="entry name" value="Porphobil_deam"/>
    <property type="match status" value="1"/>
</dbReference>
<dbReference type="PIRSF" id="PIRSF001438">
    <property type="entry name" value="4pyrrol_synth_OHMeBilane_synth"/>
    <property type="match status" value="1"/>
</dbReference>
<evidence type="ECO:0000259" key="9">
    <source>
        <dbReference type="Pfam" id="PF03900"/>
    </source>
</evidence>
<comment type="caution">
    <text evidence="10">The sequence shown here is derived from an EMBL/GenBank/DDBJ whole genome shotgun (WGS) entry which is preliminary data.</text>
</comment>
<dbReference type="GO" id="GO:0005737">
    <property type="term" value="C:cytoplasm"/>
    <property type="evidence" value="ECO:0007669"/>
    <property type="project" value="UniProtKB-UniRule"/>
</dbReference>
<comment type="similarity">
    <text evidence="2 7">Belongs to the HMBS family.</text>
</comment>
<dbReference type="InterPro" id="IPR000860">
    <property type="entry name" value="HemC"/>
</dbReference>
<dbReference type="InterPro" id="IPR022417">
    <property type="entry name" value="Porphobilin_deaminase_N"/>
</dbReference>
<dbReference type="Gene3D" id="3.40.190.10">
    <property type="entry name" value="Periplasmic binding protein-like II"/>
    <property type="match status" value="2"/>
</dbReference>
<dbReference type="AlphaFoldDB" id="A0A0D1BVR9"/>
<dbReference type="EMBL" id="JXSU01000007">
    <property type="protein sequence ID" value="KIS22906.1"/>
    <property type="molecule type" value="Genomic_DNA"/>
</dbReference>
<dbReference type="PANTHER" id="PTHR11557">
    <property type="entry name" value="PORPHOBILINOGEN DEAMINASE"/>
    <property type="match status" value="1"/>
</dbReference>
<dbReference type="FunFam" id="3.40.190.10:FF:000005">
    <property type="entry name" value="Porphobilinogen deaminase"/>
    <property type="match status" value="1"/>
</dbReference>
<evidence type="ECO:0000256" key="4">
    <source>
        <dbReference type="ARBA" id="ARBA00022679"/>
    </source>
</evidence>
<keyword evidence="5 7" id="KW-0627">Porphyrin biosynthesis</keyword>
<sequence length="295" mass="33452">MEVWILNFVIATRRSKLAQVQTEIIIDSLNKKHDIECEKLLIETIGDKILEVSLDKIGGKGLFVKDIEVAMLEQRADAAVHSMKDVPYEMPKGFEIIAIPEREDVRDAFISLDNIKFKDLREGAKIGTSSRRRAAQLKLLRPDLDIVPIRGNVQTRIEKIKKENLDGIILAVAGLKRVNLDHLITDYFDTKEMVPAIGQGALGIEVMEEHPKKELFKDLDHYNSKICVLAERAFMRELDGDCHSTIGAYASIKDNIMHIIGIFERKNKIIKKEITGTKDQYEKLGIALAEHILKD</sequence>
<evidence type="ECO:0000256" key="5">
    <source>
        <dbReference type="ARBA" id="ARBA00023244"/>
    </source>
</evidence>
<evidence type="ECO:0000256" key="3">
    <source>
        <dbReference type="ARBA" id="ARBA00011245"/>
    </source>
</evidence>
<comment type="function">
    <text evidence="1 7">Tetrapolymerization of the monopyrrole PBG into the hydroxymethylbilane pre-uroporphyrinogen in several discrete steps.</text>
</comment>
<evidence type="ECO:0000313" key="10">
    <source>
        <dbReference type="EMBL" id="KIS22906.1"/>
    </source>
</evidence>
<comment type="cofactor">
    <cofactor evidence="7">
        <name>dipyrromethane</name>
        <dbReference type="ChEBI" id="CHEBI:60342"/>
    </cofactor>
    <text evidence="7">Binds 1 dipyrromethane group covalently.</text>
</comment>
<comment type="subunit">
    <text evidence="3 7">Monomer.</text>
</comment>
<protein>
    <recommendedName>
        <fullName evidence="7">Porphobilinogen deaminase</fullName>
        <shortName evidence="7">PBG</shortName>
        <ecNumber evidence="7">2.5.1.61</ecNumber>
    </recommendedName>
    <alternativeName>
        <fullName evidence="7">Hydroxymethylbilane synthase</fullName>
        <shortName evidence="7">HMBS</shortName>
    </alternativeName>
    <alternativeName>
        <fullName evidence="7">Pre-uroporphyrinogen synthase</fullName>
    </alternativeName>
</protein>
<dbReference type="NCBIfam" id="TIGR00212">
    <property type="entry name" value="hemC"/>
    <property type="match status" value="1"/>
</dbReference>
<evidence type="ECO:0000256" key="1">
    <source>
        <dbReference type="ARBA" id="ARBA00002869"/>
    </source>
</evidence>
<proteinExistence type="inferred from homology"/>
<keyword evidence="4 7" id="KW-0808">Transferase</keyword>
<dbReference type="SUPFAM" id="SSF54782">
    <property type="entry name" value="Porphobilinogen deaminase (hydroxymethylbilane synthase), C-terminal domain"/>
    <property type="match status" value="1"/>
</dbReference>
<dbReference type="Pfam" id="PF01379">
    <property type="entry name" value="Porphobil_deam"/>
    <property type="match status" value="1"/>
</dbReference>
<dbReference type="InterPro" id="IPR022418">
    <property type="entry name" value="Porphobilinogen_deaminase_C"/>
</dbReference>
<feature type="domain" description="Porphobilinogen deaminase N-terminal" evidence="8">
    <location>
        <begin position="9"/>
        <end position="211"/>
    </location>
</feature>
<dbReference type="SUPFAM" id="SSF53850">
    <property type="entry name" value="Periplasmic binding protein-like II"/>
    <property type="match status" value="1"/>
</dbReference>
<dbReference type="GO" id="GO:0006782">
    <property type="term" value="P:protoporphyrinogen IX biosynthetic process"/>
    <property type="evidence" value="ECO:0007669"/>
    <property type="project" value="UniProtKB-UniRule"/>
</dbReference>
<evidence type="ECO:0000256" key="2">
    <source>
        <dbReference type="ARBA" id="ARBA00005638"/>
    </source>
</evidence>
<dbReference type="PRINTS" id="PR00151">
    <property type="entry name" value="PORPHBDMNASE"/>
</dbReference>
<dbReference type="PANTHER" id="PTHR11557:SF0">
    <property type="entry name" value="PORPHOBILINOGEN DEAMINASE"/>
    <property type="match status" value="1"/>
</dbReference>
<dbReference type="HOGENOM" id="CLU_019704_0_2_9"/>
<accession>A0A0D1BVR9</accession>
<dbReference type="InterPro" id="IPR036803">
    <property type="entry name" value="Porphobilinogen_deaminase_C_sf"/>
</dbReference>
<evidence type="ECO:0000256" key="7">
    <source>
        <dbReference type="HAMAP-Rule" id="MF_00260"/>
    </source>
</evidence>
<evidence type="ECO:0000259" key="8">
    <source>
        <dbReference type="Pfam" id="PF01379"/>
    </source>
</evidence>
<dbReference type="PATRIC" id="fig|1379739.3.peg.1262"/>
<comment type="miscellaneous">
    <text evidence="7">The porphobilinogen subunits are added to the dipyrromethane group.</text>
</comment>
<dbReference type="GO" id="GO:0004418">
    <property type="term" value="F:hydroxymethylbilane synthase activity"/>
    <property type="evidence" value="ECO:0007669"/>
    <property type="project" value="UniProtKB-UniRule"/>
</dbReference>
<evidence type="ECO:0000256" key="6">
    <source>
        <dbReference type="ARBA" id="ARBA00048169"/>
    </source>
</evidence>
<dbReference type="Proteomes" id="UP000032250">
    <property type="component" value="Unassembled WGS sequence"/>
</dbReference>
<dbReference type="Gene3D" id="3.30.160.40">
    <property type="entry name" value="Porphobilinogen deaminase, C-terminal domain"/>
    <property type="match status" value="1"/>
</dbReference>
<dbReference type="EC" id="2.5.1.61" evidence="7"/>
<comment type="catalytic activity">
    <reaction evidence="6 7">
        <text>4 porphobilinogen + H2O = hydroxymethylbilane + 4 NH4(+)</text>
        <dbReference type="Rhea" id="RHEA:13185"/>
        <dbReference type="ChEBI" id="CHEBI:15377"/>
        <dbReference type="ChEBI" id="CHEBI:28938"/>
        <dbReference type="ChEBI" id="CHEBI:57845"/>
        <dbReference type="ChEBI" id="CHEBI:58126"/>
        <dbReference type="EC" id="2.5.1.61"/>
    </reaction>
</comment>
<organism evidence="10 11">
    <name type="scientific">Clostridium botulinum B2 450</name>
    <dbReference type="NCBI Taxonomy" id="1379739"/>
    <lineage>
        <taxon>Bacteria</taxon>
        <taxon>Bacillati</taxon>
        <taxon>Bacillota</taxon>
        <taxon>Clostridia</taxon>
        <taxon>Eubacteriales</taxon>
        <taxon>Clostridiaceae</taxon>
        <taxon>Clostridium</taxon>
    </lineage>
</organism>
<dbReference type="Pfam" id="PF03900">
    <property type="entry name" value="Porphobil_deamC"/>
    <property type="match status" value="1"/>
</dbReference>
<feature type="modified residue" description="S-(dipyrrolylmethanemethyl)cysteine" evidence="7">
    <location>
        <position position="242"/>
    </location>
</feature>
<name>A0A0D1BVR9_CLOBO</name>
<feature type="domain" description="Porphobilinogen deaminase C-terminal" evidence="9">
    <location>
        <begin position="226"/>
        <end position="293"/>
    </location>
</feature>